<dbReference type="RefSeq" id="WP_221461844.1">
    <property type="nucleotide sequence ID" value="NZ_JACHJP010000019.1"/>
</dbReference>
<name>A0A7W7QW74_9ACTN</name>
<proteinExistence type="predicted"/>
<accession>A0A7W7QW74</accession>
<sequence>MTETHAAPAIDAPPVVGIDAYTEALEQGGAPLLGYLVLYSIFDGRVTPEALELWFQQLGLDPAHLPGPIRPMDIFERVTGPRGVRVSYPLADPASTAPGGRRGRRPTDGTAREALLMVRHVRRDQRQIVRHLVREVRDEANTRLSYDTRLAEIAFHYDRSPTAAIGAGELAVKPDHSAIKGLSEAEQGRVREVLAEVETSYQEGCNFLTGDRLRSMVRAYIEGLKAIRVRPTGGVYFVNAQHTDALGSLRELVSRMGEGSHLSRVPLPDQAEMREMIISAFTTRARDDLQKLALDIATAQREGQSAAAVQTLYRRFQAVQASTETHSELLSSSLEETTQAMQVVQLQLASLLAEATDDEPETD</sequence>
<dbReference type="AlphaFoldDB" id="A0A7W7QW74"/>
<keyword evidence="3" id="KW-1185">Reference proteome</keyword>
<gene>
    <name evidence="2" type="ORF">FHS44_008054</name>
</gene>
<evidence type="ECO:0000256" key="1">
    <source>
        <dbReference type="SAM" id="MobiDB-lite"/>
    </source>
</evidence>
<dbReference type="EMBL" id="JACHJP010000019">
    <property type="protein sequence ID" value="MBB4920901.1"/>
    <property type="molecule type" value="Genomic_DNA"/>
</dbReference>
<dbReference type="InterPro" id="IPR046632">
    <property type="entry name" value="DUF6744"/>
</dbReference>
<evidence type="ECO:0000313" key="3">
    <source>
        <dbReference type="Proteomes" id="UP000552644"/>
    </source>
</evidence>
<dbReference type="Proteomes" id="UP000552644">
    <property type="component" value="Unassembled WGS sequence"/>
</dbReference>
<protein>
    <submittedName>
        <fullName evidence="2">Uncharacterized protein</fullName>
    </submittedName>
</protein>
<organism evidence="2 3">
    <name type="scientific">Streptosporangium saharense</name>
    <dbReference type="NCBI Taxonomy" id="1706840"/>
    <lineage>
        <taxon>Bacteria</taxon>
        <taxon>Bacillati</taxon>
        <taxon>Actinomycetota</taxon>
        <taxon>Actinomycetes</taxon>
        <taxon>Streptosporangiales</taxon>
        <taxon>Streptosporangiaceae</taxon>
        <taxon>Streptosporangium</taxon>
    </lineage>
</organism>
<dbReference type="Pfam" id="PF20529">
    <property type="entry name" value="DUF6744"/>
    <property type="match status" value="1"/>
</dbReference>
<comment type="caution">
    <text evidence="2">The sequence shown here is derived from an EMBL/GenBank/DDBJ whole genome shotgun (WGS) entry which is preliminary data.</text>
</comment>
<feature type="region of interest" description="Disordered" evidence="1">
    <location>
        <begin position="86"/>
        <end position="108"/>
    </location>
</feature>
<reference evidence="2 3" key="1">
    <citation type="submission" date="2020-08" db="EMBL/GenBank/DDBJ databases">
        <title>Genomic Encyclopedia of Type Strains, Phase III (KMG-III): the genomes of soil and plant-associated and newly described type strains.</title>
        <authorList>
            <person name="Whitman W."/>
        </authorList>
    </citation>
    <scope>NUCLEOTIDE SEQUENCE [LARGE SCALE GENOMIC DNA]</scope>
    <source>
        <strain evidence="2 3">CECT 8840</strain>
    </source>
</reference>
<evidence type="ECO:0000313" key="2">
    <source>
        <dbReference type="EMBL" id="MBB4920901.1"/>
    </source>
</evidence>